<proteinExistence type="predicted"/>
<dbReference type="GO" id="GO:0003964">
    <property type="term" value="F:RNA-directed DNA polymerase activity"/>
    <property type="evidence" value="ECO:0007669"/>
    <property type="project" value="UniProtKB-KW"/>
</dbReference>
<dbReference type="EMBL" id="NBNE01006596">
    <property type="protein sequence ID" value="OWZ01805.1"/>
    <property type="molecule type" value="Genomic_DNA"/>
</dbReference>
<gene>
    <name evidence="1" type="ORF">PHMEG_00026744</name>
</gene>
<keyword evidence="1" id="KW-0548">Nucleotidyltransferase</keyword>
<comment type="caution">
    <text evidence="1">The sequence shown here is derived from an EMBL/GenBank/DDBJ whole genome shotgun (WGS) entry which is preliminary data.</text>
</comment>
<sequence length="136" mass="15341">MASRWAPKLWPDLYEEIDAEETRDAIGRCRAGKACGPDDLGNEWYMDHVDELVPILTSLYNDCMDTGVTPRSFVEAYIFSIAKGGDTSDFTRILARRFRKHIADMVHTTQYGFVPNRSIHAAIDLFVAATAQIQRG</sequence>
<dbReference type="Proteomes" id="UP000198211">
    <property type="component" value="Unassembled WGS sequence"/>
</dbReference>
<keyword evidence="2" id="KW-1185">Reference proteome</keyword>
<keyword evidence="1" id="KW-0808">Transferase</keyword>
<dbReference type="AlphaFoldDB" id="A0A225V8V9"/>
<protein>
    <submittedName>
        <fullName evidence="1">Reverse transcriptase</fullName>
    </submittedName>
</protein>
<keyword evidence="1" id="KW-0695">RNA-directed DNA polymerase</keyword>
<organism evidence="1 2">
    <name type="scientific">Phytophthora megakarya</name>
    <dbReference type="NCBI Taxonomy" id="4795"/>
    <lineage>
        <taxon>Eukaryota</taxon>
        <taxon>Sar</taxon>
        <taxon>Stramenopiles</taxon>
        <taxon>Oomycota</taxon>
        <taxon>Peronosporomycetes</taxon>
        <taxon>Peronosporales</taxon>
        <taxon>Peronosporaceae</taxon>
        <taxon>Phytophthora</taxon>
    </lineage>
</organism>
<dbReference type="PANTHER" id="PTHR19446">
    <property type="entry name" value="REVERSE TRANSCRIPTASES"/>
    <property type="match status" value="1"/>
</dbReference>
<dbReference type="OrthoDB" id="167666at2759"/>
<name>A0A225V8V9_9STRA</name>
<dbReference type="STRING" id="4795.A0A225V8V9"/>
<accession>A0A225V8V9</accession>
<evidence type="ECO:0000313" key="2">
    <source>
        <dbReference type="Proteomes" id="UP000198211"/>
    </source>
</evidence>
<reference evidence="2" key="1">
    <citation type="submission" date="2017-03" db="EMBL/GenBank/DDBJ databases">
        <title>Phytopthora megakarya and P. palmivora, two closely related causual agents of cacao black pod achieved similar genome size and gene model numbers by different mechanisms.</title>
        <authorList>
            <person name="Ali S."/>
            <person name="Shao J."/>
            <person name="Larry D.J."/>
            <person name="Kronmiller B."/>
            <person name="Shen D."/>
            <person name="Strem M.D."/>
            <person name="Melnick R.L."/>
            <person name="Guiltinan M.J."/>
            <person name="Tyler B.M."/>
            <person name="Meinhardt L.W."/>
            <person name="Bailey B.A."/>
        </authorList>
    </citation>
    <scope>NUCLEOTIDE SEQUENCE [LARGE SCALE GENOMIC DNA]</scope>
    <source>
        <strain evidence="2">zdho120</strain>
    </source>
</reference>
<evidence type="ECO:0000313" key="1">
    <source>
        <dbReference type="EMBL" id="OWZ01805.1"/>
    </source>
</evidence>